<dbReference type="InterPro" id="IPR053831">
    <property type="entry name" value="SOGP_N"/>
</dbReference>
<keyword evidence="4" id="KW-1185">Reference proteome</keyword>
<dbReference type="RefSeq" id="WP_187721389.1">
    <property type="nucleotide sequence ID" value="NZ_CP060789.1"/>
</dbReference>
<dbReference type="InterPro" id="IPR037018">
    <property type="entry name" value="GH65_N"/>
</dbReference>
<protein>
    <recommendedName>
        <fullName evidence="2">SOGP N-terminal domain-containing protein</fullName>
    </recommendedName>
</protein>
<dbReference type="AlphaFoldDB" id="A0A7H0H6W1"/>
<gene>
    <name evidence="3" type="ORF">H9L22_02010</name>
</gene>
<organism evidence="3 4">
    <name type="scientific">Tessaracoccus defluvii</name>
    <dbReference type="NCBI Taxonomy" id="1285901"/>
    <lineage>
        <taxon>Bacteria</taxon>
        <taxon>Bacillati</taxon>
        <taxon>Actinomycetota</taxon>
        <taxon>Actinomycetes</taxon>
        <taxon>Propionibacteriales</taxon>
        <taxon>Propionibacteriaceae</taxon>
        <taxon>Tessaracoccus</taxon>
    </lineage>
</organism>
<evidence type="ECO:0000313" key="3">
    <source>
        <dbReference type="EMBL" id="QNP56277.1"/>
    </source>
</evidence>
<feature type="region of interest" description="Disordered" evidence="1">
    <location>
        <begin position="186"/>
        <end position="233"/>
    </location>
</feature>
<feature type="domain" description="SOGP N-terminal" evidence="2">
    <location>
        <begin position="41"/>
        <end position="193"/>
    </location>
</feature>
<dbReference type="Proteomes" id="UP000516117">
    <property type="component" value="Chromosome"/>
</dbReference>
<reference evidence="3 4" key="1">
    <citation type="submission" date="2020-08" db="EMBL/GenBank/DDBJ databases">
        <title>Genome sequence of Tessaracoccus defluvii JCM 17540T.</title>
        <authorList>
            <person name="Hyun D.-W."/>
            <person name="Bae J.-W."/>
        </authorList>
    </citation>
    <scope>NUCLEOTIDE SEQUENCE [LARGE SCALE GENOMIC DNA]</scope>
    <source>
        <strain evidence="3 4">JCM 17540</strain>
    </source>
</reference>
<evidence type="ECO:0000256" key="1">
    <source>
        <dbReference type="SAM" id="MobiDB-lite"/>
    </source>
</evidence>
<evidence type="ECO:0000259" key="2">
    <source>
        <dbReference type="Pfam" id="PF21958"/>
    </source>
</evidence>
<dbReference type="Gene3D" id="2.70.98.40">
    <property type="entry name" value="Glycoside hydrolase, family 65, N-terminal domain"/>
    <property type="match status" value="1"/>
</dbReference>
<dbReference type="Pfam" id="PF21958">
    <property type="entry name" value="SOGP_N"/>
    <property type="match status" value="1"/>
</dbReference>
<name>A0A7H0H6W1_9ACTN</name>
<feature type="compositionally biased region" description="Low complexity" evidence="1">
    <location>
        <begin position="199"/>
        <end position="209"/>
    </location>
</feature>
<dbReference type="GO" id="GO:0003824">
    <property type="term" value="F:catalytic activity"/>
    <property type="evidence" value="ECO:0007669"/>
    <property type="project" value="UniProtKB-ARBA"/>
</dbReference>
<dbReference type="KEGG" id="tdf:H9L22_02010"/>
<sequence length="233" mass="25202">MSQHTTFLHPASPLEEKVSGLWLRERDRDGWKPHSLTARAGRVAGLRWTWAERGLQDREGWSIELVVTSERTDAVDIDVVHVTDPALSDPAVLEANRLYPSQYLDLTPVGLGRRGTGVAVRQNMPGPAAPWALVGSYTPTLGWATDAAQLLGRGLPEGAPWPGLRGDLPSARLQGEHAAVALQTAPVRLEPGSRGGAGSSWSWRPTTRRPLPPPTRGTRKGSSRGGSSRPSRR</sequence>
<proteinExistence type="predicted"/>
<accession>A0A7H0H6W1</accession>
<dbReference type="EMBL" id="CP060789">
    <property type="protein sequence ID" value="QNP56277.1"/>
    <property type="molecule type" value="Genomic_DNA"/>
</dbReference>
<evidence type="ECO:0000313" key="4">
    <source>
        <dbReference type="Proteomes" id="UP000516117"/>
    </source>
</evidence>